<evidence type="ECO:0000313" key="3">
    <source>
        <dbReference type="Proteomes" id="UP000325313"/>
    </source>
</evidence>
<name>A0A5B0LL67_PUCGR</name>
<dbReference type="EMBL" id="VDEP01000514">
    <property type="protein sequence ID" value="KAA1064204.1"/>
    <property type="molecule type" value="Genomic_DNA"/>
</dbReference>
<protein>
    <submittedName>
        <fullName evidence="2">Uncharacterized protein</fullName>
    </submittedName>
</protein>
<gene>
    <name evidence="2" type="ORF">PGTUg99_009248</name>
</gene>
<proteinExistence type="predicted"/>
<reference evidence="2 3" key="1">
    <citation type="submission" date="2019-05" db="EMBL/GenBank/DDBJ databases">
        <title>Emergence of the Ug99 lineage of the wheat stem rust pathogen through somatic hybridization.</title>
        <authorList>
            <person name="Li F."/>
            <person name="Upadhyaya N.M."/>
            <person name="Sperschneider J."/>
            <person name="Matny O."/>
            <person name="Nguyen-Phuc H."/>
            <person name="Mago R."/>
            <person name="Raley C."/>
            <person name="Miller M.E."/>
            <person name="Silverstein K.A.T."/>
            <person name="Henningsen E."/>
            <person name="Hirsch C.D."/>
            <person name="Visser B."/>
            <person name="Pretorius Z.A."/>
            <person name="Steffenson B.J."/>
            <person name="Schwessinger B."/>
            <person name="Dodds P.N."/>
            <person name="Figueroa M."/>
        </authorList>
    </citation>
    <scope>NUCLEOTIDE SEQUENCE [LARGE SCALE GENOMIC DNA]</scope>
    <source>
        <strain evidence="2 3">Ug99</strain>
    </source>
</reference>
<sequence>MVSSVDTSENLDQLASSSSPKDEEDVATHKRARGESSPRSNHGPTGPIEAAHIRPRLNSLETDEFRWEEDLHLDLVGFVRQWSDKHAHVMAEAGGPGTQDLMNQYIKGYLETAAGFPRLRSIHIHELRSEYKKLIGRWMEVAEQLTLDTSDLGDAVEQRIQRRGMSSTMKEDIEHPRLVNVAPLLGQPPQKPPIDVAECAYLLIHVARMDLQARVASSVLRRERERADLNINHAQVRIRLNELLQHISQEDKKLRDAHYDEFQRENQQEEEYVDSYFTLFYNSTPH</sequence>
<accession>A0A5B0LL67</accession>
<feature type="region of interest" description="Disordered" evidence="1">
    <location>
        <begin position="1"/>
        <end position="55"/>
    </location>
</feature>
<comment type="caution">
    <text evidence="2">The sequence shown here is derived from an EMBL/GenBank/DDBJ whole genome shotgun (WGS) entry which is preliminary data.</text>
</comment>
<feature type="compositionally biased region" description="Polar residues" evidence="1">
    <location>
        <begin position="1"/>
        <end position="19"/>
    </location>
</feature>
<evidence type="ECO:0000313" key="2">
    <source>
        <dbReference type="EMBL" id="KAA1064204.1"/>
    </source>
</evidence>
<dbReference type="Proteomes" id="UP000325313">
    <property type="component" value="Unassembled WGS sequence"/>
</dbReference>
<evidence type="ECO:0000256" key="1">
    <source>
        <dbReference type="SAM" id="MobiDB-lite"/>
    </source>
</evidence>
<organism evidence="2 3">
    <name type="scientific">Puccinia graminis f. sp. tritici</name>
    <dbReference type="NCBI Taxonomy" id="56615"/>
    <lineage>
        <taxon>Eukaryota</taxon>
        <taxon>Fungi</taxon>
        <taxon>Dikarya</taxon>
        <taxon>Basidiomycota</taxon>
        <taxon>Pucciniomycotina</taxon>
        <taxon>Pucciniomycetes</taxon>
        <taxon>Pucciniales</taxon>
        <taxon>Pucciniaceae</taxon>
        <taxon>Puccinia</taxon>
    </lineage>
</organism>
<dbReference type="AlphaFoldDB" id="A0A5B0LL67"/>